<dbReference type="InterPro" id="IPR002781">
    <property type="entry name" value="TM_pro_TauE-like"/>
</dbReference>
<evidence type="ECO:0000256" key="5">
    <source>
        <dbReference type="ARBA" id="ARBA00023136"/>
    </source>
</evidence>
<feature type="transmembrane region" description="Helical" evidence="6">
    <location>
        <begin position="99"/>
        <end position="119"/>
    </location>
</feature>
<feature type="transmembrane region" description="Helical" evidence="6">
    <location>
        <begin position="171"/>
        <end position="195"/>
    </location>
</feature>
<evidence type="ECO:0000256" key="1">
    <source>
        <dbReference type="ARBA" id="ARBA00004141"/>
    </source>
</evidence>
<reference evidence="7 8" key="1">
    <citation type="submission" date="2015-04" db="EMBL/GenBank/DDBJ databases">
        <title>Draft Genome Sequence of the Novel Agar-Digesting Marine Bacterium Q1.</title>
        <authorList>
            <person name="Li Y."/>
            <person name="Li D."/>
            <person name="Chen G."/>
            <person name="Du Z."/>
        </authorList>
    </citation>
    <scope>NUCLEOTIDE SEQUENCE [LARGE SCALE GENOMIC DNA]</scope>
    <source>
        <strain evidence="7 8">Q1</strain>
    </source>
</reference>
<feature type="transmembrane region" description="Helical" evidence="6">
    <location>
        <begin position="75"/>
        <end position="93"/>
    </location>
</feature>
<comment type="similarity">
    <text evidence="2 6">Belongs to the 4-toluene sulfonate uptake permease (TSUP) (TC 2.A.102) family.</text>
</comment>
<keyword evidence="4 6" id="KW-1133">Transmembrane helix</keyword>
<dbReference type="PANTHER" id="PTHR31154:SF4">
    <property type="entry name" value="MEMBRANE TRANSPORTER PROTEIN"/>
    <property type="match status" value="1"/>
</dbReference>
<dbReference type="Pfam" id="PF01925">
    <property type="entry name" value="TauE"/>
    <property type="match status" value="1"/>
</dbReference>
<evidence type="ECO:0000256" key="6">
    <source>
        <dbReference type="RuleBase" id="RU363041"/>
    </source>
</evidence>
<gene>
    <name evidence="7" type="ORF">XM47_05040</name>
</gene>
<dbReference type="Proteomes" id="UP000037600">
    <property type="component" value="Unassembled WGS sequence"/>
</dbReference>
<protein>
    <recommendedName>
        <fullName evidence="6">Probable membrane transporter protein</fullName>
    </recommendedName>
</protein>
<accession>A0A0J8JNF1</accession>
<dbReference type="AlphaFoldDB" id="A0A0J8JNF1"/>
<sequence length="319" mass="35664">MRIYLYPIALIGFVIFWGLASKPLPVQTLFNDYWPSALTMIFGSFVAGVTPLGGGAVAFPVFTKVLDINALDSKYFSLLIQSVGMSFASLFLISRRAVILWRPLVYCLPLSCVVIPATLYSGLHNNDWIKFAFSEFILLTACVIWLCQHSVQQKKHPLENKVPLLILSSVIGSFLSASIGSGSDVVMFFMLVFILKYPLKQAIPTTVLLMAFNALNASAWLLYLKPVQLSEFVINSWWAAALVVAIGAPFGAWILLIIRESILRKLIYIIIIFELSTTVFIAKLPLAFNLTLIISSLLVLATIFINLHQQNKRRHHKKL</sequence>
<dbReference type="OrthoDB" id="128686at2"/>
<feature type="transmembrane region" description="Helical" evidence="6">
    <location>
        <begin position="207"/>
        <end position="224"/>
    </location>
</feature>
<feature type="transmembrane region" description="Helical" evidence="6">
    <location>
        <begin position="37"/>
        <end position="63"/>
    </location>
</feature>
<name>A0A0J8JNF1_9ALTE</name>
<dbReference type="GO" id="GO:0005886">
    <property type="term" value="C:plasma membrane"/>
    <property type="evidence" value="ECO:0007669"/>
    <property type="project" value="UniProtKB-SubCell"/>
</dbReference>
<evidence type="ECO:0000313" key="7">
    <source>
        <dbReference type="EMBL" id="KMT66141.1"/>
    </source>
</evidence>
<dbReference type="RefSeq" id="WP_048690408.1">
    <property type="nucleotide sequence ID" value="NZ_KQ130484.1"/>
</dbReference>
<feature type="transmembrane region" description="Helical" evidence="6">
    <location>
        <begin position="131"/>
        <end position="151"/>
    </location>
</feature>
<keyword evidence="8" id="KW-1185">Reference proteome</keyword>
<organism evidence="7 8">
    <name type="scientific">Catenovulum maritimum</name>
    <dbReference type="NCBI Taxonomy" id="1513271"/>
    <lineage>
        <taxon>Bacteria</taxon>
        <taxon>Pseudomonadati</taxon>
        <taxon>Pseudomonadota</taxon>
        <taxon>Gammaproteobacteria</taxon>
        <taxon>Alteromonadales</taxon>
        <taxon>Alteromonadaceae</taxon>
        <taxon>Catenovulum</taxon>
    </lineage>
</organism>
<feature type="transmembrane region" description="Helical" evidence="6">
    <location>
        <begin position="265"/>
        <end position="282"/>
    </location>
</feature>
<dbReference type="STRING" id="1513271.XM47_05040"/>
<keyword evidence="5 6" id="KW-0472">Membrane</keyword>
<dbReference type="EMBL" id="LAZL01000006">
    <property type="protein sequence ID" value="KMT66141.1"/>
    <property type="molecule type" value="Genomic_DNA"/>
</dbReference>
<feature type="transmembrane region" description="Helical" evidence="6">
    <location>
        <begin position="236"/>
        <end position="258"/>
    </location>
</feature>
<comment type="subcellular location">
    <subcellularLocation>
        <location evidence="6">Cell membrane</location>
        <topology evidence="6">Multi-pass membrane protein</topology>
    </subcellularLocation>
    <subcellularLocation>
        <location evidence="1">Membrane</location>
        <topology evidence="1">Multi-pass membrane protein</topology>
    </subcellularLocation>
</comment>
<evidence type="ECO:0000313" key="8">
    <source>
        <dbReference type="Proteomes" id="UP000037600"/>
    </source>
</evidence>
<evidence type="ECO:0000256" key="2">
    <source>
        <dbReference type="ARBA" id="ARBA00009142"/>
    </source>
</evidence>
<proteinExistence type="inferred from homology"/>
<keyword evidence="6" id="KW-1003">Cell membrane</keyword>
<evidence type="ECO:0000256" key="4">
    <source>
        <dbReference type="ARBA" id="ARBA00022989"/>
    </source>
</evidence>
<feature type="transmembrane region" description="Helical" evidence="6">
    <location>
        <begin position="288"/>
        <end position="307"/>
    </location>
</feature>
<comment type="caution">
    <text evidence="7">The sequence shown here is derived from an EMBL/GenBank/DDBJ whole genome shotgun (WGS) entry which is preliminary data.</text>
</comment>
<dbReference type="PANTHER" id="PTHR31154">
    <property type="entry name" value="MEMBRANE TRANSPORTER PROTEIN"/>
    <property type="match status" value="1"/>
</dbReference>
<keyword evidence="3 6" id="KW-0812">Transmembrane</keyword>
<evidence type="ECO:0000256" key="3">
    <source>
        <dbReference type="ARBA" id="ARBA00022692"/>
    </source>
</evidence>